<keyword evidence="5" id="KW-1185">Reference proteome</keyword>
<evidence type="ECO:0000313" key="5">
    <source>
        <dbReference type="Proteomes" id="UP001201549"/>
    </source>
</evidence>
<dbReference type="InterPro" id="IPR052995">
    <property type="entry name" value="LMW-PTP"/>
</dbReference>
<dbReference type="PANTHER" id="PTHR47439">
    <property type="entry name" value="LOW MOLECULAR WEIGHT PHOSPHOTYROSINE PROTEIN PHOSPHATASE-RELATED"/>
    <property type="match status" value="1"/>
</dbReference>
<dbReference type="InterPro" id="IPR036196">
    <property type="entry name" value="Ptyr_pPase_sf"/>
</dbReference>
<dbReference type="SMART" id="SM00226">
    <property type="entry name" value="LMWPc"/>
    <property type="match status" value="1"/>
</dbReference>
<comment type="similarity">
    <text evidence="1">Belongs to the low molecular weight phosphotyrosine protein phosphatase family.</text>
</comment>
<gene>
    <name evidence="4" type="ORF">L9G74_09560</name>
</gene>
<protein>
    <submittedName>
        <fullName evidence="4">Low molecular weight phosphotyrosine protein phosphatase</fullName>
    </submittedName>
</protein>
<dbReference type="PRINTS" id="PR00719">
    <property type="entry name" value="LMWPTPASE"/>
</dbReference>
<dbReference type="Pfam" id="PF01451">
    <property type="entry name" value="LMWPc"/>
    <property type="match status" value="1"/>
</dbReference>
<proteinExistence type="inferred from homology"/>
<evidence type="ECO:0000313" key="4">
    <source>
        <dbReference type="EMBL" id="MCS4556686.1"/>
    </source>
</evidence>
<evidence type="ECO:0000259" key="3">
    <source>
        <dbReference type="SMART" id="SM00226"/>
    </source>
</evidence>
<dbReference type="Proteomes" id="UP001201549">
    <property type="component" value="Unassembled WGS sequence"/>
</dbReference>
<dbReference type="InterPro" id="IPR017867">
    <property type="entry name" value="Tyr_phospatase_low_mol_wt"/>
</dbReference>
<dbReference type="InterPro" id="IPR023485">
    <property type="entry name" value="Ptyr_pPase"/>
</dbReference>
<feature type="domain" description="Phosphotyrosine protein phosphatase I" evidence="3">
    <location>
        <begin position="10"/>
        <end position="156"/>
    </location>
</feature>
<dbReference type="PANTHER" id="PTHR47439:SF1">
    <property type="entry name" value="ACID PHOSPHATASE"/>
    <property type="match status" value="1"/>
</dbReference>
<keyword evidence="2" id="KW-0378">Hydrolase</keyword>
<comment type="caution">
    <text evidence="4">The sequence shown here is derived from an EMBL/GenBank/DDBJ whole genome shotgun (WGS) entry which is preliminary data.</text>
</comment>
<dbReference type="EMBL" id="JAKOGG010000005">
    <property type="protein sequence ID" value="MCS4556686.1"/>
    <property type="molecule type" value="Genomic_DNA"/>
</dbReference>
<evidence type="ECO:0000256" key="2">
    <source>
        <dbReference type="ARBA" id="ARBA00022801"/>
    </source>
</evidence>
<accession>A0ABT2FL20</accession>
<name>A0ABT2FL20_9GAMM</name>
<reference evidence="5" key="1">
    <citation type="submission" date="2023-07" db="EMBL/GenBank/DDBJ databases">
        <title>Shewanella mangrovi sp. nov., an acetaldehyde- degrading bacterium isolated from mangrove sediment.</title>
        <authorList>
            <person name="Liu Y."/>
        </authorList>
    </citation>
    <scope>NUCLEOTIDE SEQUENCE [LARGE SCALE GENOMIC DNA]</scope>
    <source>
        <strain evidence="5">C32</strain>
    </source>
</reference>
<dbReference type="RefSeq" id="WP_275297338.1">
    <property type="nucleotide sequence ID" value="NZ_JAKOGG010000005.1"/>
</dbReference>
<dbReference type="Gene3D" id="3.40.50.2300">
    <property type="match status" value="1"/>
</dbReference>
<organism evidence="4 5">
    <name type="scientific">Shewanella electrica</name>
    <dbReference type="NCBI Taxonomy" id="515560"/>
    <lineage>
        <taxon>Bacteria</taxon>
        <taxon>Pseudomonadati</taxon>
        <taxon>Pseudomonadota</taxon>
        <taxon>Gammaproteobacteria</taxon>
        <taxon>Alteromonadales</taxon>
        <taxon>Shewanellaceae</taxon>
        <taxon>Shewanella</taxon>
    </lineage>
</organism>
<evidence type="ECO:0000256" key="1">
    <source>
        <dbReference type="ARBA" id="ARBA00011063"/>
    </source>
</evidence>
<sequence>MLPPITAATQRILFVCMGNICRSPTAEAVARAKAQVAGLALEFDSAGTIGYHQGEQPDIRAQAAGERRGVDFSGIRARKVTQADFVEFDLILAADEQNLADLQARCPAEQQHKLALIMAFANNDVTAVPDPYYGGGDGFEQVLDLLEQAIDGLLSEIQAAR</sequence>
<dbReference type="SUPFAM" id="SSF52788">
    <property type="entry name" value="Phosphotyrosine protein phosphatases I"/>
    <property type="match status" value="1"/>
</dbReference>
<dbReference type="CDD" id="cd16343">
    <property type="entry name" value="LMWPTP"/>
    <property type="match status" value="1"/>
</dbReference>